<protein>
    <submittedName>
        <fullName evidence="1">Uncharacterized protein</fullName>
    </submittedName>
</protein>
<dbReference type="EMBL" id="AOKF01000604">
    <property type="protein sequence ID" value="EPN65949.1"/>
    <property type="molecule type" value="Genomic_DNA"/>
</dbReference>
<organism evidence="1 2">
    <name type="scientific">Pseudomonas syringae pv. actinidiae ICMP 19096</name>
    <dbReference type="NCBI Taxonomy" id="1194405"/>
    <lineage>
        <taxon>Bacteria</taxon>
        <taxon>Pseudomonadati</taxon>
        <taxon>Pseudomonadota</taxon>
        <taxon>Gammaproteobacteria</taxon>
        <taxon>Pseudomonadales</taxon>
        <taxon>Pseudomonadaceae</taxon>
        <taxon>Pseudomonas</taxon>
        <taxon>Pseudomonas syringae</taxon>
    </lineage>
</organism>
<sequence>MEKFDIHRKTSFDALVHEYGLDGSRLLPWKGYP</sequence>
<evidence type="ECO:0000313" key="2">
    <source>
        <dbReference type="Proteomes" id="UP000018849"/>
    </source>
</evidence>
<comment type="caution">
    <text evidence="1">The sequence shown here is derived from an EMBL/GenBank/DDBJ whole genome shotgun (WGS) entry which is preliminary data.</text>
</comment>
<evidence type="ECO:0000313" key="1">
    <source>
        <dbReference type="EMBL" id="EPN65949.1"/>
    </source>
</evidence>
<reference evidence="1 2" key="1">
    <citation type="journal article" date="2013" name="PLoS Pathog.">
        <title>Genomic analysis of the Kiwifruit pathogen Pseudomonas syringae pv. actinidiae provides insight into the origins of an emergent plant disease.</title>
        <authorList>
            <person name="McCann H.C."/>
            <person name="Rikkerink E.H."/>
            <person name="Bertels F."/>
            <person name="Fiers M."/>
            <person name="Lu A."/>
            <person name="Rees-George J."/>
            <person name="Andersen M.T."/>
            <person name="Gleave A.P."/>
            <person name="Haubold B."/>
            <person name="Wohlers M.W."/>
            <person name="Guttman D.S."/>
            <person name="Wang P.W."/>
            <person name="Straub C."/>
            <person name="Vanneste J.L."/>
            <person name="Rainey P.B."/>
            <person name="Templeton M.D."/>
        </authorList>
    </citation>
    <scope>NUCLEOTIDE SEQUENCE [LARGE SCALE GENOMIC DNA]</scope>
    <source>
        <strain evidence="1 2">ICMP 19096</strain>
    </source>
</reference>
<proteinExistence type="predicted"/>
<gene>
    <name evidence="1" type="ORF">A245_07264</name>
</gene>
<feature type="non-terminal residue" evidence="1">
    <location>
        <position position="33"/>
    </location>
</feature>
<name>A0A656K249_PSESF</name>
<dbReference type="Proteomes" id="UP000018849">
    <property type="component" value="Unassembled WGS sequence"/>
</dbReference>
<accession>A0A656K249</accession>
<dbReference type="AlphaFoldDB" id="A0A656K249"/>